<gene>
    <name evidence="4" type="primary">AUGUSTUS-3.0.2_15608</name>
    <name evidence="4" type="ORF">TcasGA2_TC015608</name>
</gene>
<reference evidence="4 5" key="1">
    <citation type="journal article" date="2008" name="Nature">
        <title>The genome of the model beetle and pest Tribolium castaneum.</title>
        <authorList>
            <consortium name="Tribolium Genome Sequencing Consortium"/>
            <person name="Richards S."/>
            <person name="Gibbs R.A."/>
            <person name="Weinstock G.M."/>
            <person name="Brown S.J."/>
            <person name="Denell R."/>
            <person name="Beeman R.W."/>
            <person name="Gibbs R."/>
            <person name="Beeman R.W."/>
            <person name="Brown S.J."/>
            <person name="Bucher G."/>
            <person name="Friedrich M."/>
            <person name="Grimmelikhuijzen C.J."/>
            <person name="Klingler M."/>
            <person name="Lorenzen M."/>
            <person name="Richards S."/>
            <person name="Roth S."/>
            <person name="Schroder R."/>
            <person name="Tautz D."/>
            <person name="Zdobnov E.M."/>
            <person name="Muzny D."/>
            <person name="Gibbs R.A."/>
            <person name="Weinstock G.M."/>
            <person name="Attaway T."/>
            <person name="Bell S."/>
            <person name="Buhay C.J."/>
            <person name="Chandrabose M.N."/>
            <person name="Chavez D."/>
            <person name="Clerk-Blankenburg K.P."/>
            <person name="Cree A."/>
            <person name="Dao M."/>
            <person name="Davis C."/>
            <person name="Chacko J."/>
            <person name="Dinh H."/>
            <person name="Dugan-Rocha S."/>
            <person name="Fowler G."/>
            <person name="Garner T.T."/>
            <person name="Garnes J."/>
            <person name="Gnirke A."/>
            <person name="Hawes A."/>
            <person name="Hernandez J."/>
            <person name="Hines S."/>
            <person name="Holder M."/>
            <person name="Hume J."/>
            <person name="Jhangiani S.N."/>
            <person name="Joshi V."/>
            <person name="Khan Z.M."/>
            <person name="Jackson L."/>
            <person name="Kovar C."/>
            <person name="Kowis A."/>
            <person name="Lee S."/>
            <person name="Lewis L.R."/>
            <person name="Margolis J."/>
            <person name="Morgan M."/>
            <person name="Nazareth L.V."/>
            <person name="Nguyen N."/>
            <person name="Okwuonu G."/>
            <person name="Parker D."/>
            <person name="Richards S."/>
            <person name="Ruiz S.J."/>
            <person name="Santibanez J."/>
            <person name="Savard J."/>
            <person name="Scherer S.E."/>
            <person name="Schneider B."/>
            <person name="Sodergren E."/>
            <person name="Tautz D."/>
            <person name="Vattahil S."/>
            <person name="Villasana D."/>
            <person name="White C.S."/>
            <person name="Wright R."/>
            <person name="Park Y."/>
            <person name="Beeman R.W."/>
            <person name="Lord J."/>
            <person name="Oppert B."/>
            <person name="Lorenzen M."/>
            <person name="Brown S."/>
            <person name="Wang L."/>
            <person name="Savard J."/>
            <person name="Tautz D."/>
            <person name="Richards S."/>
            <person name="Weinstock G."/>
            <person name="Gibbs R.A."/>
            <person name="Liu Y."/>
            <person name="Worley K."/>
            <person name="Weinstock G."/>
            <person name="Elsik C.G."/>
            <person name="Reese J.T."/>
            <person name="Elhaik E."/>
            <person name="Landan G."/>
            <person name="Graur D."/>
            <person name="Arensburger P."/>
            <person name="Atkinson P."/>
            <person name="Beeman R.W."/>
            <person name="Beidler J."/>
            <person name="Brown S.J."/>
            <person name="Demuth J.P."/>
            <person name="Drury D.W."/>
            <person name="Du Y.Z."/>
            <person name="Fujiwara H."/>
            <person name="Lorenzen M."/>
            <person name="Maselli V."/>
            <person name="Osanai M."/>
            <person name="Park Y."/>
            <person name="Robertson H.M."/>
            <person name="Tu Z."/>
            <person name="Wang J.J."/>
            <person name="Wang S."/>
            <person name="Richards S."/>
            <person name="Song H."/>
            <person name="Zhang L."/>
            <person name="Sodergren E."/>
            <person name="Werner D."/>
            <person name="Stanke M."/>
            <person name="Morgenstern B."/>
            <person name="Solovyev V."/>
            <person name="Kosarev P."/>
            <person name="Brown G."/>
            <person name="Chen H.C."/>
            <person name="Ermolaeva O."/>
            <person name="Hlavina W."/>
            <person name="Kapustin Y."/>
            <person name="Kiryutin B."/>
            <person name="Kitts P."/>
            <person name="Maglott D."/>
            <person name="Pruitt K."/>
            <person name="Sapojnikov V."/>
            <person name="Souvorov A."/>
            <person name="Mackey A.J."/>
            <person name="Waterhouse R.M."/>
            <person name="Wyder S."/>
            <person name="Zdobnov E.M."/>
            <person name="Zdobnov E.M."/>
            <person name="Wyder S."/>
            <person name="Kriventseva E.V."/>
            <person name="Kadowaki T."/>
            <person name="Bork P."/>
            <person name="Aranda M."/>
            <person name="Bao R."/>
            <person name="Beermann A."/>
            <person name="Berns N."/>
            <person name="Bolognesi R."/>
            <person name="Bonneton F."/>
            <person name="Bopp D."/>
            <person name="Brown S.J."/>
            <person name="Bucher G."/>
            <person name="Butts T."/>
            <person name="Chaumot A."/>
            <person name="Denell R.E."/>
            <person name="Ferrier D.E."/>
            <person name="Friedrich M."/>
            <person name="Gordon C.M."/>
            <person name="Jindra M."/>
            <person name="Klingler M."/>
            <person name="Lan Q."/>
            <person name="Lattorff H.M."/>
            <person name="Laudet V."/>
            <person name="von Levetsow C."/>
            <person name="Liu Z."/>
            <person name="Lutz R."/>
            <person name="Lynch J.A."/>
            <person name="da Fonseca R.N."/>
            <person name="Posnien N."/>
            <person name="Reuter R."/>
            <person name="Roth S."/>
            <person name="Savard J."/>
            <person name="Schinko J.B."/>
            <person name="Schmitt C."/>
            <person name="Schoppmeier M."/>
            <person name="Schroder R."/>
            <person name="Shippy T.D."/>
            <person name="Simonnet F."/>
            <person name="Marques-Souza H."/>
            <person name="Tautz D."/>
            <person name="Tomoyasu Y."/>
            <person name="Trauner J."/>
            <person name="Van der Zee M."/>
            <person name="Vervoort M."/>
            <person name="Wittkopp N."/>
            <person name="Wimmer E.A."/>
            <person name="Yang X."/>
            <person name="Jones A.K."/>
            <person name="Sattelle D.B."/>
            <person name="Ebert P.R."/>
            <person name="Nelson D."/>
            <person name="Scott J.G."/>
            <person name="Beeman R.W."/>
            <person name="Muthukrishnan S."/>
            <person name="Kramer K.J."/>
            <person name="Arakane Y."/>
            <person name="Beeman R.W."/>
            <person name="Zhu Q."/>
            <person name="Hogenkamp D."/>
            <person name="Dixit R."/>
            <person name="Oppert B."/>
            <person name="Jiang H."/>
            <person name="Zou Z."/>
            <person name="Marshall J."/>
            <person name="Elpidina E."/>
            <person name="Vinokurov K."/>
            <person name="Oppert C."/>
            <person name="Zou Z."/>
            <person name="Evans J."/>
            <person name="Lu Z."/>
            <person name="Zhao P."/>
            <person name="Sumathipala N."/>
            <person name="Altincicek B."/>
            <person name="Vilcinskas A."/>
            <person name="Williams M."/>
            <person name="Hultmark D."/>
            <person name="Hetru C."/>
            <person name="Jiang H."/>
            <person name="Grimmelikhuijzen C.J."/>
            <person name="Hauser F."/>
            <person name="Cazzamali G."/>
            <person name="Williamson M."/>
            <person name="Park Y."/>
            <person name="Li B."/>
            <person name="Tanaka Y."/>
            <person name="Predel R."/>
            <person name="Neupert S."/>
            <person name="Schachtner J."/>
            <person name="Verleyen P."/>
            <person name="Raible F."/>
            <person name="Bork P."/>
            <person name="Friedrich M."/>
            <person name="Walden K.K."/>
            <person name="Robertson H.M."/>
            <person name="Angeli S."/>
            <person name="Foret S."/>
            <person name="Bucher G."/>
            <person name="Schuetz S."/>
            <person name="Maleszka R."/>
            <person name="Wimmer E.A."/>
            <person name="Beeman R.W."/>
            <person name="Lorenzen M."/>
            <person name="Tomoyasu Y."/>
            <person name="Miller S.C."/>
            <person name="Grossmann D."/>
            <person name="Bucher G."/>
        </authorList>
    </citation>
    <scope>NUCLEOTIDE SEQUENCE [LARGE SCALE GENOMIC DNA]</scope>
    <source>
        <strain evidence="4 5">Georgia GA2</strain>
    </source>
</reference>
<feature type="region of interest" description="Disordered" evidence="3">
    <location>
        <begin position="807"/>
        <end position="906"/>
    </location>
</feature>
<dbReference type="Proteomes" id="UP000007266">
    <property type="component" value="Linkage group 6"/>
</dbReference>
<name>A0A139WGJ8_TRICA</name>
<dbReference type="AlphaFoldDB" id="A0A139WGJ8"/>
<feature type="compositionally biased region" description="Basic and acidic residues" evidence="3">
    <location>
        <begin position="214"/>
        <end position="249"/>
    </location>
</feature>
<keyword evidence="4" id="KW-0396">Initiation factor</keyword>
<dbReference type="PANTHER" id="PTHR12269">
    <property type="entry name" value="EUKARYOTIC TRANSLATION INITIATION FACTOR 4E TRANSPORTER"/>
    <property type="match status" value="1"/>
</dbReference>
<feature type="compositionally biased region" description="Polar residues" evidence="3">
    <location>
        <begin position="321"/>
        <end position="347"/>
    </location>
</feature>
<dbReference type="PANTHER" id="PTHR12269:SF1">
    <property type="entry name" value="EUKARYOTIC TRANSLATION INITIATION FACTOR 4E TRANSPORTER"/>
    <property type="match status" value="1"/>
</dbReference>
<feature type="compositionally biased region" description="Basic and acidic residues" evidence="3">
    <location>
        <begin position="188"/>
        <end position="201"/>
    </location>
</feature>
<dbReference type="EMBL" id="KQ971345">
    <property type="protein sequence ID" value="KYB27082.1"/>
    <property type="molecule type" value="Genomic_DNA"/>
</dbReference>
<feature type="compositionally biased region" description="Basic and acidic residues" evidence="3">
    <location>
        <begin position="268"/>
        <end position="279"/>
    </location>
</feature>
<accession>A0A139WGJ8</accession>
<proteinExistence type="predicted"/>
<evidence type="ECO:0000313" key="4">
    <source>
        <dbReference type="EMBL" id="KYB27082.1"/>
    </source>
</evidence>
<feature type="compositionally biased region" description="Low complexity" evidence="3">
    <location>
        <begin position="807"/>
        <end position="817"/>
    </location>
</feature>
<dbReference type="GO" id="GO:0003743">
    <property type="term" value="F:translation initiation factor activity"/>
    <property type="evidence" value="ECO:0007669"/>
    <property type="project" value="UniProtKB-KW"/>
</dbReference>
<feature type="compositionally biased region" description="Basic and acidic residues" evidence="3">
    <location>
        <begin position="351"/>
        <end position="361"/>
    </location>
</feature>
<feature type="compositionally biased region" description="Low complexity" evidence="3">
    <location>
        <begin position="753"/>
        <end position="766"/>
    </location>
</feature>
<protein>
    <submittedName>
        <fullName evidence="4">Eukaryotic translation initiation factor 4E nuclear import factor 1</fullName>
    </submittedName>
</protein>
<feature type="compositionally biased region" description="Basic and acidic residues" evidence="3">
    <location>
        <begin position="291"/>
        <end position="301"/>
    </location>
</feature>
<dbReference type="InterPro" id="IPR018862">
    <property type="entry name" value="eIF4E-T"/>
</dbReference>
<sequence>MAKSRALKTNKLNETPGKKSTQTKHVSWRDEQGASLTGSTEFSDPAILAVNPKFRYEKEELLKLRDAPLSQRKPDFLDVNEVSPTIWDPTRWNFDKKKSETPTENGPRTVDDHRRRPGDPRERIRKENDGIVLSPQRRSFNSGCSIPGRETRTNNTNRPHSPLGKNESHLSGVREIQTNSRRIGSGRILRDSWDFGEKQENETEYNFRPQQRSENQERRSFGRDFDVGRDKEKRNGGRFNERRRISGESRDEEPEWFSSGPSSQNDTIELRGFDDSDRLGKKKMSPSQAKRARDWFKKKTEVSSVTEEKEEMSEGGPGGRSTPTPQSGSGETIGGEQTNESNTNASESGDGDGKHNQEKNLNDQSSIFEDILKSDSIPGLPGLLTNGVGGDGDATGKSRFSKWFSVESNASESRRSSMQDEPIFKNLLKDLNEPSVSIPGDSNSYFAPISPAANTGGSLGGAGGGTAKSINIMEMLQRGKQSETGGMKQLPGRIMNLDELEAKMRQNTEPQMHKHPQKSEEDMTAFNRLLAHISGNHTATANGPVPKTQPMSLMEMLSHSQQQDEAHARMAQLLGPSSPGASPHDIAGRLQQQVQSQQQKEMLSKLMSANMPVRASPLSEMGIQQSRELLSRPEAQAILQALHQRIPSPRELQVHTQNILQRALIKKKLEEQQENYRKKQEMQQRGQSPNNNNNNNNTTNQAKSVSSPTPLAFTPTSVLRKMTAEKDEGGKDVTKLVEGAKLSQGRAVTGMRPQQQPQQQQQQQQWPQYPLNIKQAGRPIVKANTFQQQQPQQQEQFFTQQQQQKFLNQLQQQQQQQRKATNYHGHGSMQGHHSQYPNTNNQQFSQLTQQQLRAQHQQHARPTNVVQQQQQGHGRAWQQYLNPQQTRGQVGRGGTDGDLSPTSNQLTRWFSPDLLERARVGELPSTAGLSQNLLSLEEIERLTAPPVHN</sequence>
<evidence type="ECO:0000313" key="5">
    <source>
        <dbReference type="Proteomes" id="UP000007266"/>
    </source>
</evidence>
<feature type="region of interest" description="Disordered" evidence="3">
    <location>
        <begin position="1"/>
        <end position="39"/>
    </location>
</feature>
<evidence type="ECO:0000256" key="1">
    <source>
        <dbReference type="ARBA" id="ARBA00004496"/>
    </source>
</evidence>
<keyword evidence="4" id="KW-0648">Protein biosynthesis</keyword>
<keyword evidence="2" id="KW-0963">Cytoplasm</keyword>
<feature type="region of interest" description="Disordered" evidence="3">
    <location>
        <begin position="674"/>
        <end position="713"/>
    </location>
</feature>
<feature type="compositionally biased region" description="Low complexity" evidence="3">
    <location>
        <begin position="824"/>
        <end position="871"/>
    </location>
</feature>
<comment type="subcellular location">
    <subcellularLocation>
        <location evidence="1">Cytoplasm</location>
    </subcellularLocation>
</comment>
<feature type="compositionally biased region" description="Polar residues" evidence="3">
    <location>
        <begin position="10"/>
        <end position="25"/>
    </location>
</feature>
<feature type="compositionally biased region" description="Polar residues" evidence="3">
    <location>
        <begin position="701"/>
        <end position="713"/>
    </location>
</feature>
<feature type="region of interest" description="Disordered" evidence="3">
    <location>
        <begin position="88"/>
        <end position="400"/>
    </location>
</feature>
<keyword evidence="5" id="KW-1185">Reference proteome</keyword>
<evidence type="ECO:0000256" key="3">
    <source>
        <dbReference type="SAM" id="MobiDB-lite"/>
    </source>
</evidence>
<evidence type="ECO:0000256" key="2">
    <source>
        <dbReference type="ARBA" id="ARBA00022490"/>
    </source>
</evidence>
<dbReference type="Pfam" id="PF10477">
    <property type="entry name" value="EIF4E-T"/>
    <property type="match status" value="1"/>
</dbReference>
<feature type="region of interest" description="Disordered" evidence="3">
    <location>
        <begin position="744"/>
        <end position="766"/>
    </location>
</feature>
<feature type="compositionally biased region" description="Basic and acidic residues" evidence="3">
    <location>
        <begin position="109"/>
        <end position="129"/>
    </location>
</feature>
<feature type="compositionally biased region" description="Low complexity" evidence="3">
    <location>
        <begin position="690"/>
        <end position="700"/>
    </location>
</feature>
<feature type="region of interest" description="Disordered" evidence="3">
    <location>
        <begin position="573"/>
        <end position="596"/>
    </location>
</feature>
<reference evidence="4 5" key="2">
    <citation type="journal article" date="2010" name="Nucleic Acids Res.">
        <title>BeetleBase in 2010: revisions to provide comprehensive genomic information for Tribolium castaneum.</title>
        <authorList>
            <person name="Kim H.S."/>
            <person name="Murphy T."/>
            <person name="Xia J."/>
            <person name="Caragea D."/>
            <person name="Park Y."/>
            <person name="Beeman R.W."/>
            <person name="Lorenzen M.D."/>
            <person name="Butcher S."/>
            <person name="Manak J.R."/>
            <person name="Brown S.J."/>
        </authorList>
    </citation>
    <scope>GENOME REANNOTATION</scope>
    <source>
        <strain evidence="4 5">Georgia GA2</strain>
    </source>
</reference>
<dbReference type="GO" id="GO:0036464">
    <property type="term" value="C:cytoplasmic ribonucleoprotein granule"/>
    <property type="evidence" value="ECO:0007669"/>
    <property type="project" value="UniProtKB-ARBA"/>
</dbReference>
<organism evidence="4 5">
    <name type="scientific">Tribolium castaneum</name>
    <name type="common">Red flour beetle</name>
    <dbReference type="NCBI Taxonomy" id="7070"/>
    <lineage>
        <taxon>Eukaryota</taxon>
        <taxon>Metazoa</taxon>
        <taxon>Ecdysozoa</taxon>
        <taxon>Arthropoda</taxon>
        <taxon>Hexapoda</taxon>
        <taxon>Insecta</taxon>
        <taxon>Pterygota</taxon>
        <taxon>Neoptera</taxon>
        <taxon>Endopterygota</taxon>
        <taxon>Coleoptera</taxon>
        <taxon>Polyphaga</taxon>
        <taxon>Cucujiformia</taxon>
        <taxon>Tenebrionidae</taxon>
        <taxon>Tenebrionidae incertae sedis</taxon>
        <taxon>Tribolium</taxon>
    </lineage>
</organism>